<dbReference type="InterPro" id="IPR020846">
    <property type="entry name" value="MFS_dom"/>
</dbReference>
<feature type="transmembrane region" description="Helical" evidence="5">
    <location>
        <begin position="146"/>
        <end position="165"/>
    </location>
</feature>
<dbReference type="Proteomes" id="UP000663834">
    <property type="component" value="Unassembled WGS sequence"/>
</dbReference>
<feature type="transmembrane region" description="Helical" evidence="5">
    <location>
        <begin position="384"/>
        <end position="405"/>
    </location>
</feature>
<evidence type="ECO:0000256" key="2">
    <source>
        <dbReference type="ARBA" id="ARBA00022692"/>
    </source>
</evidence>
<dbReference type="EMBL" id="CAJOBH010001343">
    <property type="protein sequence ID" value="CAF3849232.1"/>
    <property type="molecule type" value="Genomic_DNA"/>
</dbReference>
<evidence type="ECO:0000256" key="5">
    <source>
        <dbReference type="SAM" id="Phobius"/>
    </source>
</evidence>
<reference evidence="7" key="1">
    <citation type="submission" date="2021-02" db="EMBL/GenBank/DDBJ databases">
        <authorList>
            <person name="Nowell W R."/>
        </authorList>
    </citation>
    <scope>NUCLEOTIDE SEQUENCE</scope>
</reference>
<evidence type="ECO:0000313" key="10">
    <source>
        <dbReference type="EMBL" id="CAF3849232.1"/>
    </source>
</evidence>
<protein>
    <recommendedName>
        <fullName evidence="6">Major facilitator superfamily (MFS) profile domain-containing protein</fullName>
    </recommendedName>
</protein>
<evidence type="ECO:0000313" key="7">
    <source>
        <dbReference type="EMBL" id="CAF1329875.1"/>
    </source>
</evidence>
<dbReference type="InterPro" id="IPR036259">
    <property type="entry name" value="MFS_trans_sf"/>
</dbReference>
<evidence type="ECO:0000313" key="11">
    <source>
        <dbReference type="Proteomes" id="UP000663855"/>
    </source>
</evidence>
<feature type="domain" description="Major facilitator superfamily (MFS) profile" evidence="6">
    <location>
        <begin position="103"/>
        <end position="533"/>
    </location>
</feature>
<dbReference type="Proteomes" id="UP000663855">
    <property type="component" value="Unassembled WGS sequence"/>
</dbReference>
<evidence type="ECO:0000259" key="6">
    <source>
        <dbReference type="PROSITE" id="PS50850"/>
    </source>
</evidence>
<dbReference type="Pfam" id="PF00083">
    <property type="entry name" value="Sugar_tr"/>
    <property type="match status" value="1"/>
</dbReference>
<name>A0A815FS73_9BILA</name>
<evidence type="ECO:0000313" key="8">
    <source>
        <dbReference type="EMBL" id="CAF1404672.1"/>
    </source>
</evidence>
<dbReference type="Proteomes" id="UP000681967">
    <property type="component" value="Unassembled WGS sequence"/>
</dbReference>
<accession>A0A815FS73</accession>
<feature type="transmembrane region" description="Helical" evidence="5">
    <location>
        <begin position="505"/>
        <end position="528"/>
    </location>
</feature>
<keyword evidence="2 5" id="KW-0812">Transmembrane</keyword>
<feature type="transmembrane region" description="Helical" evidence="5">
    <location>
        <begin position="350"/>
        <end position="372"/>
    </location>
</feature>
<dbReference type="EMBL" id="CAJNRE010012022">
    <property type="protein sequence ID" value="CAF2106651.1"/>
    <property type="molecule type" value="Genomic_DNA"/>
</dbReference>
<organism evidence="7 11">
    <name type="scientific">Rotaria magnacalcarata</name>
    <dbReference type="NCBI Taxonomy" id="392030"/>
    <lineage>
        <taxon>Eukaryota</taxon>
        <taxon>Metazoa</taxon>
        <taxon>Spiralia</taxon>
        <taxon>Gnathifera</taxon>
        <taxon>Rotifera</taxon>
        <taxon>Eurotatoria</taxon>
        <taxon>Bdelloidea</taxon>
        <taxon>Philodinida</taxon>
        <taxon>Philodinidae</taxon>
        <taxon>Rotaria</taxon>
    </lineage>
</organism>
<sequence length="589" mass="67951">MKFDTFLETVGNWGRFQKVKYIIICLTYMLPSIMVYSYTFTAAIPKYRCRNPQLESIDNYNETLNKIFDLEYKPTPTQCTNLGKKLSLEVCQSCYLKPMLAANENNSQTNVKLERCDKYVFEKTDYTKTLTEEWNIVCDRILYRTAAQMTFFFGYMVGSIFFGILADKYGRRPIMSVSFILMSFSGFLCAFGPQDIFGFWPSYIIFVLARFLLACSTRGISVSGFVLGSEIVGPRKRLYTGIVIEYFFAFGQFILVTFAYFIRTWRTLIWSLSIFTVPYIFFYFILPESPRWLVSKGRFDDAETVLRQIATKNKRDFNEDAFKQMKDEQENTMSSPEYQEGISSLLTSKIMLIISINLFFQWFVQNLVFYGVSQSTGLWDLDPYLAFTIGAFVELLAYIFVHLILDHVGRKKPYFIFAILFAIIAFLIIPTQKFTTKSSKIQRIMLTSIYITLKFLASASYAIIYIYANELFPTNIRNTGMGLCSMVARIGAMLSSFCNDYLGQIWIHLPVIIFGILSLVAGVLSLMFPETLNKPLPQSVADVEEMGFAGFRRRVTQVKITDVQTTSELYEENIIKRDLQKSDTNESKL</sequence>
<comment type="caution">
    <text evidence="7">The sequence shown here is derived from an EMBL/GenBank/DDBJ whole genome shotgun (WGS) entry which is preliminary data.</text>
</comment>
<proteinExistence type="predicted"/>
<dbReference type="Gene3D" id="1.20.1250.20">
    <property type="entry name" value="MFS general substrate transporter like domains"/>
    <property type="match status" value="1"/>
</dbReference>
<evidence type="ECO:0000256" key="4">
    <source>
        <dbReference type="ARBA" id="ARBA00023136"/>
    </source>
</evidence>
<feature type="transmembrane region" description="Helical" evidence="5">
    <location>
        <begin position="177"/>
        <end position="197"/>
    </location>
</feature>
<evidence type="ECO:0000256" key="1">
    <source>
        <dbReference type="ARBA" id="ARBA00004141"/>
    </source>
</evidence>
<dbReference type="OrthoDB" id="3936150at2759"/>
<dbReference type="PROSITE" id="PS50850">
    <property type="entry name" value="MFS"/>
    <property type="match status" value="1"/>
</dbReference>
<evidence type="ECO:0000256" key="3">
    <source>
        <dbReference type="ARBA" id="ARBA00022989"/>
    </source>
</evidence>
<dbReference type="AlphaFoldDB" id="A0A815FS73"/>
<feature type="transmembrane region" description="Helical" evidence="5">
    <location>
        <begin position="203"/>
        <end position="226"/>
    </location>
</feature>
<comment type="subcellular location">
    <subcellularLocation>
        <location evidence="1">Membrane</location>
        <topology evidence="1">Multi-pass membrane protein</topology>
    </subcellularLocation>
</comment>
<dbReference type="CDD" id="cd17317">
    <property type="entry name" value="MFS_SLC22"/>
    <property type="match status" value="1"/>
</dbReference>
<dbReference type="Proteomes" id="UP000663824">
    <property type="component" value="Unassembled WGS sequence"/>
</dbReference>
<keyword evidence="3 5" id="KW-1133">Transmembrane helix</keyword>
<feature type="transmembrane region" description="Helical" evidence="5">
    <location>
        <begin position="21"/>
        <end position="40"/>
    </location>
</feature>
<dbReference type="GO" id="GO:0022857">
    <property type="term" value="F:transmembrane transporter activity"/>
    <property type="evidence" value="ECO:0007669"/>
    <property type="project" value="InterPro"/>
</dbReference>
<keyword evidence="4 5" id="KW-0472">Membrane</keyword>
<feature type="transmembrane region" description="Helical" evidence="5">
    <location>
        <begin position="414"/>
        <end position="432"/>
    </location>
</feature>
<dbReference type="EMBL" id="CAJNOW010004070">
    <property type="protein sequence ID" value="CAF1404672.1"/>
    <property type="molecule type" value="Genomic_DNA"/>
</dbReference>
<dbReference type="EMBL" id="CAJNOV010008665">
    <property type="protein sequence ID" value="CAF1329875.1"/>
    <property type="molecule type" value="Genomic_DNA"/>
</dbReference>
<evidence type="ECO:0000313" key="9">
    <source>
        <dbReference type="EMBL" id="CAF2106651.1"/>
    </source>
</evidence>
<dbReference type="GO" id="GO:0016020">
    <property type="term" value="C:membrane"/>
    <property type="evidence" value="ECO:0007669"/>
    <property type="project" value="UniProtKB-SubCell"/>
</dbReference>
<gene>
    <name evidence="10" type="ORF">BYL167_LOCUS5762</name>
    <name evidence="7" type="ORF">CJN711_LOCUS18368</name>
    <name evidence="8" type="ORF">KQP761_LOCUS9885</name>
    <name evidence="9" type="ORF">MBJ925_LOCUS23403</name>
</gene>
<dbReference type="SUPFAM" id="SSF103473">
    <property type="entry name" value="MFS general substrate transporter"/>
    <property type="match status" value="1"/>
</dbReference>
<dbReference type="InterPro" id="IPR005828">
    <property type="entry name" value="MFS_sugar_transport-like"/>
</dbReference>
<dbReference type="PANTHER" id="PTHR24064">
    <property type="entry name" value="SOLUTE CARRIER FAMILY 22 MEMBER"/>
    <property type="match status" value="1"/>
</dbReference>
<feature type="transmembrane region" description="Helical" evidence="5">
    <location>
        <begin position="268"/>
        <end position="286"/>
    </location>
</feature>
<feature type="transmembrane region" description="Helical" evidence="5">
    <location>
        <begin position="444"/>
        <end position="468"/>
    </location>
</feature>
<feature type="transmembrane region" description="Helical" evidence="5">
    <location>
        <begin position="238"/>
        <end position="262"/>
    </location>
</feature>